<proteinExistence type="inferred from homology"/>
<dbReference type="GO" id="GO:0007165">
    <property type="term" value="P:signal transduction"/>
    <property type="evidence" value="ECO:0007669"/>
    <property type="project" value="TreeGrafter"/>
</dbReference>
<dbReference type="InterPro" id="IPR004447">
    <property type="entry name" value="Peptidase_S41A"/>
</dbReference>
<dbReference type="PANTHER" id="PTHR32060">
    <property type="entry name" value="TAIL-SPECIFIC PROTEASE"/>
    <property type="match status" value="1"/>
</dbReference>
<dbReference type="GO" id="GO:0030288">
    <property type="term" value="C:outer membrane-bounded periplasmic space"/>
    <property type="evidence" value="ECO:0007669"/>
    <property type="project" value="TreeGrafter"/>
</dbReference>
<dbReference type="GO" id="GO:0008236">
    <property type="term" value="F:serine-type peptidase activity"/>
    <property type="evidence" value="ECO:0007669"/>
    <property type="project" value="UniProtKB-KW"/>
</dbReference>
<keyword evidence="6" id="KW-0472">Membrane</keyword>
<evidence type="ECO:0000256" key="6">
    <source>
        <dbReference type="SAM" id="Phobius"/>
    </source>
</evidence>
<dbReference type="PROSITE" id="PS50106">
    <property type="entry name" value="PDZ"/>
    <property type="match status" value="1"/>
</dbReference>
<keyword evidence="9" id="KW-1185">Reference proteome</keyword>
<dbReference type="PANTHER" id="PTHR32060:SF22">
    <property type="entry name" value="CARBOXYL-TERMINAL-PROCESSING PEPTIDASE 3, CHLOROPLASTIC"/>
    <property type="match status" value="1"/>
</dbReference>
<dbReference type="SUPFAM" id="SSF50156">
    <property type="entry name" value="PDZ domain-like"/>
    <property type="match status" value="1"/>
</dbReference>
<reference evidence="8 9" key="1">
    <citation type="submission" date="2016-02" db="EMBL/GenBank/DDBJ databases">
        <authorList>
            <person name="Wen L."/>
            <person name="He K."/>
            <person name="Yang H."/>
        </authorList>
    </citation>
    <scope>NUCLEOTIDE SEQUENCE [LARGE SCALE GENOMIC DNA]</scope>
    <source>
        <strain evidence="8 9">CZ1127</strain>
    </source>
</reference>
<protein>
    <submittedName>
        <fullName evidence="8">Tail-specific protease</fullName>
    </submittedName>
</protein>
<keyword evidence="6" id="KW-0812">Transmembrane</keyword>
<dbReference type="GO" id="GO:0004175">
    <property type="term" value="F:endopeptidase activity"/>
    <property type="evidence" value="ECO:0007669"/>
    <property type="project" value="TreeGrafter"/>
</dbReference>
<evidence type="ECO:0000256" key="5">
    <source>
        <dbReference type="RuleBase" id="RU004404"/>
    </source>
</evidence>
<keyword evidence="4 5" id="KW-0720">Serine protease</keyword>
<evidence type="ECO:0000256" key="2">
    <source>
        <dbReference type="ARBA" id="ARBA00022670"/>
    </source>
</evidence>
<dbReference type="InterPro" id="IPR020992">
    <property type="entry name" value="Tail_Prtase_C"/>
</dbReference>
<dbReference type="AlphaFoldDB" id="A0A1B1Y3Y1"/>
<dbReference type="Pfam" id="PF17804">
    <property type="entry name" value="TSP_NTD"/>
    <property type="match status" value="1"/>
</dbReference>
<keyword evidence="3 5" id="KW-0378">Hydrolase</keyword>
<accession>A0A1B1Y3Y1</accession>
<dbReference type="Pfam" id="PF03572">
    <property type="entry name" value="Peptidase_S41"/>
    <property type="match status" value="1"/>
</dbReference>
<dbReference type="CDD" id="cd07560">
    <property type="entry name" value="Peptidase_S41_CPP"/>
    <property type="match status" value="1"/>
</dbReference>
<dbReference type="KEGG" id="wfu:AXE80_03850"/>
<organism evidence="8 9">
    <name type="scientific">Wenyingzhuangia fucanilytica</name>
    <dbReference type="NCBI Taxonomy" id="1790137"/>
    <lineage>
        <taxon>Bacteria</taxon>
        <taxon>Pseudomonadati</taxon>
        <taxon>Bacteroidota</taxon>
        <taxon>Flavobacteriia</taxon>
        <taxon>Flavobacteriales</taxon>
        <taxon>Flavobacteriaceae</taxon>
        <taxon>Wenyingzhuangia</taxon>
    </lineage>
</organism>
<comment type="similarity">
    <text evidence="1 5">Belongs to the peptidase S41A family.</text>
</comment>
<dbReference type="SUPFAM" id="SSF52096">
    <property type="entry name" value="ClpP/crotonase"/>
    <property type="match status" value="1"/>
</dbReference>
<sequence length="702" mass="81276">MKKYIKHIYVLTLIIGLSVFYSFNTNQPNKNPERDQILMEALRFILEKGHYEPKVINDDFSEAVFKKYIEDLDPYKRYFLASDVAEFKKYYHDIDNQIIRRKFDFFNEVTDTFVMRLKESQPIFQEVLKNKFDYNKKETINLDPKSSEYPKDLEAKKDVWRKHLKFSTVSKLTDDLKDEEDKHKEDKNYKKLSFDELEKKAREKTLNNIEDLYYYEDNTPENDRFAIFLNCITAQFDPHTNYFAPDMKKKFDSSMAGSIEGIGARLSDERGYTKIVELIAGGPAYKQGELEVGDIITKVAQGTDAEPTNIVGMRLTDAIELIKGKKGTTVVLTVKKVDNTYKKIAIVRDIVEFEDTFVKSTTTIKDGKKYGIIDLPKFYIDFTKKGQRNSAVDMRKEIEELKKEGIDGLAIDLRNNGGGSLSTAIDIAGLFIDKGPVVQVKYKDNKPDIKNDTDRGLLWDGPLVIMVNELSASASEILAAAMQDYKRAVIIGSKQTYGKGTVQNVIPINQYLKNFNEDLGALKLTIQKFYRINGGSTQLKGVSSDIVMPDRYSYLDIAERKLDAPLNWDQIEKAKYEHEDYYSNFNEVVADMQNSINKNTQFNKIDSYAKWLKKNQDNLTYPLNIKGYQEEQDKLNSEAKEYKDILKYDSPYTFHSPVYEKNMIKLDTILRDKRKFWHKSLHDDIYVNEAIETLSKLKVANK</sequence>
<dbReference type="Pfam" id="PF00595">
    <property type="entry name" value="PDZ"/>
    <property type="match status" value="1"/>
</dbReference>
<dbReference type="RefSeq" id="WP_068824614.1">
    <property type="nucleotide sequence ID" value="NZ_CP014224.1"/>
</dbReference>
<feature type="transmembrane region" description="Helical" evidence="6">
    <location>
        <begin position="7"/>
        <end position="23"/>
    </location>
</feature>
<feature type="domain" description="PDZ" evidence="7">
    <location>
        <begin position="248"/>
        <end position="337"/>
    </location>
</feature>
<keyword evidence="2 5" id="KW-0645">Protease</keyword>
<dbReference type="InterPro" id="IPR040573">
    <property type="entry name" value="TSP_N"/>
</dbReference>
<evidence type="ECO:0000256" key="1">
    <source>
        <dbReference type="ARBA" id="ARBA00009179"/>
    </source>
</evidence>
<name>A0A1B1Y3Y1_9FLAO</name>
<evidence type="ECO:0000256" key="4">
    <source>
        <dbReference type="ARBA" id="ARBA00022825"/>
    </source>
</evidence>
<dbReference type="Pfam" id="PF11818">
    <property type="entry name" value="DUF3340"/>
    <property type="match status" value="1"/>
</dbReference>
<gene>
    <name evidence="8" type="ORF">AXE80_03850</name>
</gene>
<dbReference type="InterPro" id="IPR005151">
    <property type="entry name" value="Tail-specific_protease"/>
</dbReference>
<dbReference type="OrthoDB" id="9812068at2"/>
<keyword evidence="6" id="KW-1133">Transmembrane helix</keyword>
<dbReference type="SMART" id="SM00245">
    <property type="entry name" value="TSPc"/>
    <property type="match status" value="1"/>
</dbReference>
<dbReference type="SMART" id="SM00228">
    <property type="entry name" value="PDZ"/>
    <property type="match status" value="1"/>
</dbReference>
<dbReference type="Proteomes" id="UP000092967">
    <property type="component" value="Chromosome"/>
</dbReference>
<dbReference type="STRING" id="1790137.AXE80_03850"/>
<dbReference type="NCBIfam" id="TIGR00225">
    <property type="entry name" value="prc"/>
    <property type="match status" value="1"/>
</dbReference>
<dbReference type="InterPro" id="IPR036034">
    <property type="entry name" value="PDZ_sf"/>
</dbReference>
<dbReference type="GO" id="GO:0006508">
    <property type="term" value="P:proteolysis"/>
    <property type="evidence" value="ECO:0007669"/>
    <property type="project" value="UniProtKB-KW"/>
</dbReference>
<dbReference type="InterPro" id="IPR029045">
    <property type="entry name" value="ClpP/crotonase-like_dom_sf"/>
</dbReference>
<evidence type="ECO:0000313" key="8">
    <source>
        <dbReference type="EMBL" id="ANW95463.1"/>
    </source>
</evidence>
<dbReference type="Gene3D" id="3.90.226.10">
    <property type="entry name" value="2-enoyl-CoA Hydratase, Chain A, domain 1"/>
    <property type="match status" value="1"/>
</dbReference>
<evidence type="ECO:0000259" key="7">
    <source>
        <dbReference type="PROSITE" id="PS50106"/>
    </source>
</evidence>
<evidence type="ECO:0000313" key="9">
    <source>
        <dbReference type="Proteomes" id="UP000092967"/>
    </source>
</evidence>
<dbReference type="InterPro" id="IPR001478">
    <property type="entry name" value="PDZ"/>
</dbReference>
<dbReference type="CDD" id="cd06782">
    <property type="entry name" value="cpPDZ_CPP-like"/>
    <property type="match status" value="1"/>
</dbReference>
<evidence type="ECO:0000256" key="3">
    <source>
        <dbReference type="ARBA" id="ARBA00022801"/>
    </source>
</evidence>
<dbReference type="EMBL" id="CP014224">
    <property type="protein sequence ID" value="ANW95463.1"/>
    <property type="molecule type" value="Genomic_DNA"/>
</dbReference>
<dbReference type="Gene3D" id="2.30.42.10">
    <property type="match status" value="1"/>
</dbReference>